<dbReference type="Proteomes" id="UP001165960">
    <property type="component" value="Unassembled WGS sequence"/>
</dbReference>
<accession>A0ACC2T8W3</accession>
<evidence type="ECO:0000313" key="1">
    <source>
        <dbReference type="EMBL" id="KAJ9070977.1"/>
    </source>
</evidence>
<protein>
    <submittedName>
        <fullName evidence="1">Uncharacterized protein</fullName>
    </submittedName>
</protein>
<keyword evidence="2" id="KW-1185">Reference proteome</keyword>
<reference evidence="1" key="1">
    <citation type="submission" date="2022-04" db="EMBL/GenBank/DDBJ databases">
        <title>Genome of the entomopathogenic fungus Entomophthora muscae.</title>
        <authorList>
            <person name="Elya C."/>
            <person name="Lovett B.R."/>
            <person name="Lee E."/>
            <person name="Macias A.M."/>
            <person name="Hajek A.E."/>
            <person name="De Bivort B.L."/>
            <person name="Kasson M.T."/>
            <person name="De Fine Licht H.H."/>
            <person name="Stajich J.E."/>
        </authorList>
    </citation>
    <scope>NUCLEOTIDE SEQUENCE</scope>
    <source>
        <strain evidence="1">Berkeley</strain>
    </source>
</reference>
<comment type="caution">
    <text evidence="1">The sequence shown here is derived from an EMBL/GenBank/DDBJ whole genome shotgun (WGS) entry which is preliminary data.</text>
</comment>
<organism evidence="1 2">
    <name type="scientific">Entomophthora muscae</name>
    <dbReference type="NCBI Taxonomy" id="34485"/>
    <lineage>
        <taxon>Eukaryota</taxon>
        <taxon>Fungi</taxon>
        <taxon>Fungi incertae sedis</taxon>
        <taxon>Zoopagomycota</taxon>
        <taxon>Entomophthoromycotina</taxon>
        <taxon>Entomophthoromycetes</taxon>
        <taxon>Entomophthorales</taxon>
        <taxon>Entomophthoraceae</taxon>
        <taxon>Entomophthora</taxon>
    </lineage>
</organism>
<sequence>MSHTENKESKENVNLATESTVLALKSNQQDAKPRLSLYKRGQRVSSMKPGRMGYPHSTIKTENYYKHIPSELPEPARLKQLISWLVHYFIEKQVSSHEISLEAAKEAEMQLLNDLQEGKLDLNWYTNPKKDDVTKTVINPVNTSLKRKLAEVEEDYMRIKKEYKSWKSMLKEETALIEKPKFKANDTSKFDIGEPWLSRLKELEAFQVPALSPDVVSAVKKLEQNTDLLSQTLDHVLRQQSNIVEECNKVLATINKLSRDPALSDIDPFFVLRALQRNLPPYFPF</sequence>
<evidence type="ECO:0000313" key="2">
    <source>
        <dbReference type="Proteomes" id="UP001165960"/>
    </source>
</evidence>
<name>A0ACC2T8W3_9FUNG</name>
<gene>
    <name evidence="1" type="ORF">DSO57_1001751</name>
</gene>
<proteinExistence type="predicted"/>
<dbReference type="EMBL" id="QTSX02003554">
    <property type="protein sequence ID" value="KAJ9070977.1"/>
    <property type="molecule type" value="Genomic_DNA"/>
</dbReference>